<dbReference type="PROSITE" id="PS50084">
    <property type="entry name" value="KH_TYPE_1"/>
    <property type="match status" value="1"/>
</dbReference>
<accession>A0A813KWB6</accession>
<organism evidence="4 5">
    <name type="scientific">Polarella glacialis</name>
    <name type="common">Dinoflagellate</name>
    <dbReference type="NCBI Taxonomy" id="89957"/>
    <lineage>
        <taxon>Eukaryota</taxon>
        <taxon>Sar</taxon>
        <taxon>Alveolata</taxon>
        <taxon>Dinophyceae</taxon>
        <taxon>Suessiales</taxon>
        <taxon>Suessiaceae</taxon>
        <taxon>Polarella</taxon>
    </lineage>
</organism>
<dbReference type="Proteomes" id="UP000626109">
    <property type="component" value="Unassembled WGS sequence"/>
</dbReference>
<keyword evidence="1" id="KW-0694">RNA-binding</keyword>
<dbReference type="InterPro" id="IPR004088">
    <property type="entry name" value="KH_dom_type_1"/>
</dbReference>
<evidence type="ECO:0000259" key="3">
    <source>
        <dbReference type="SMART" id="SM00322"/>
    </source>
</evidence>
<gene>
    <name evidence="4" type="ORF">PGLA2088_LOCUS37763</name>
</gene>
<name>A0A813KWB6_POLGL</name>
<dbReference type="InterPro" id="IPR036612">
    <property type="entry name" value="KH_dom_type_1_sf"/>
</dbReference>
<proteinExistence type="predicted"/>
<dbReference type="InterPro" id="IPR004087">
    <property type="entry name" value="KH_dom"/>
</dbReference>
<dbReference type="EMBL" id="CAJNNW010032555">
    <property type="protein sequence ID" value="CAE8713980.1"/>
    <property type="molecule type" value="Genomic_DNA"/>
</dbReference>
<reference evidence="4" key="1">
    <citation type="submission" date="2021-02" db="EMBL/GenBank/DDBJ databases">
        <authorList>
            <person name="Dougan E. K."/>
            <person name="Rhodes N."/>
            <person name="Thang M."/>
            <person name="Chan C."/>
        </authorList>
    </citation>
    <scope>NUCLEOTIDE SEQUENCE</scope>
</reference>
<evidence type="ECO:0000256" key="1">
    <source>
        <dbReference type="PROSITE-ProRule" id="PRU00117"/>
    </source>
</evidence>
<comment type="caution">
    <text evidence="4">The sequence shown here is derived from an EMBL/GenBank/DDBJ whole genome shotgun (WGS) entry which is preliminary data.</text>
</comment>
<evidence type="ECO:0000256" key="2">
    <source>
        <dbReference type="SAM" id="MobiDB-lite"/>
    </source>
</evidence>
<feature type="domain" description="K Homology" evidence="3">
    <location>
        <begin position="119"/>
        <end position="191"/>
    </location>
</feature>
<feature type="compositionally biased region" description="Basic and acidic residues" evidence="2">
    <location>
        <begin position="65"/>
        <end position="78"/>
    </location>
</feature>
<evidence type="ECO:0000313" key="4">
    <source>
        <dbReference type="EMBL" id="CAE8713980.1"/>
    </source>
</evidence>
<evidence type="ECO:0000313" key="5">
    <source>
        <dbReference type="Proteomes" id="UP000626109"/>
    </source>
</evidence>
<dbReference type="SUPFAM" id="SSF54791">
    <property type="entry name" value="Eukaryotic type KH-domain (KH-domain type I)"/>
    <property type="match status" value="1"/>
</dbReference>
<dbReference type="CDD" id="cd00105">
    <property type="entry name" value="KH-I"/>
    <property type="match status" value="1"/>
</dbReference>
<dbReference type="Gene3D" id="3.30.1370.10">
    <property type="entry name" value="K Homology domain, type 1"/>
    <property type="match status" value="1"/>
</dbReference>
<protein>
    <recommendedName>
        <fullName evidence="3">K Homology domain-containing protein</fullName>
    </recommendedName>
</protein>
<dbReference type="SMART" id="SM00322">
    <property type="entry name" value="KH"/>
    <property type="match status" value="1"/>
</dbReference>
<feature type="non-terminal residue" evidence="4">
    <location>
        <position position="217"/>
    </location>
</feature>
<dbReference type="Pfam" id="PF00013">
    <property type="entry name" value="KH_1"/>
    <property type="match status" value="1"/>
</dbReference>
<sequence length="217" mass="23330">MGHRLVTILGPLDSILDGLRRVNEVVQHECDSEEFQNYARLINFGEAAANGEGDGPERPPQASKRSSDDRSSRSERWDSTAGWGSSRSSAPPKLDQKAAEAIRQLREDLESLPPGTAELSYSISCALPANLVPALVGKGGEFVRGVEAKTGAKVDISRDPLPGLDGWRKMECVGPMLGIYAAQAAMMQRLQEVESREAPAASAASAQPTDLRSALFR</sequence>
<feature type="region of interest" description="Disordered" evidence="2">
    <location>
        <begin position="48"/>
        <end position="99"/>
    </location>
</feature>
<dbReference type="AlphaFoldDB" id="A0A813KWB6"/>
<dbReference type="GO" id="GO:0003723">
    <property type="term" value="F:RNA binding"/>
    <property type="evidence" value="ECO:0007669"/>
    <property type="project" value="UniProtKB-UniRule"/>
</dbReference>